<keyword evidence="10" id="KW-1185">Reference proteome</keyword>
<comment type="caution">
    <text evidence="9">The sequence shown here is derived from an EMBL/GenBank/DDBJ whole genome shotgun (WGS) entry which is preliminary data.</text>
</comment>
<feature type="transmembrane region" description="Helical" evidence="8">
    <location>
        <begin position="115"/>
        <end position="141"/>
    </location>
</feature>
<feature type="transmembrane region" description="Helical" evidence="8">
    <location>
        <begin position="87"/>
        <end position="108"/>
    </location>
</feature>
<evidence type="ECO:0000256" key="7">
    <source>
        <dbReference type="ARBA" id="ARBA00023136"/>
    </source>
</evidence>
<keyword evidence="3" id="KW-0645">Protease</keyword>
<comment type="subcellular location">
    <subcellularLocation>
        <location evidence="1">Cell membrane</location>
        <topology evidence="1">Multi-pass membrane protein</topology>
    </subcellularLocation>
</comment>
<evidence type="ECO:0000256" key="5">
    <source>
        <dbReference type="ARBA" id="ARBA00022801"/>
    </source>
</evidence>
<feature type="transmembrane region" description="Helical" evidence="8">
    <location>
        <begin position="12"/>
        <end position="31"/>
    </location>
</feature>
<evidence type="ECO:0000313" key="10">
    <source>
        <dbReference type="Proteomes" id="UP000037755"/>
    </source>
</evidence>
<evidence type="ECO:0000256" key="8">
    <source>
        <dbReference type="SAM" id="Phobius"/>
    </source>
</evidence>
<sequence>MNAFQKNKPFFIFLAKFGGTYLVLALIYSFYLSRFDAEHFEPDGVTTMVSKQSAWLANAFGEEARVEPHTKEASYKFFLNGRHMVRIVEGCNAVSVMILFAAFVVAFSSTFKRTVLYIFCGTLVIHLLNVLRIALLCMALFYYKDWGPFLHDILFPLFIYGVVMVLWILWVAKFRGNEKK</sequence>
<dbReference type="InterPro" id="IPR026392">
    <property type="entry name" value="Exo/Archaeosortase_dom"/>
</dbReference>
<gene>
    <name evidence="9" type="ORF">AM493_18245</name>
</gene>
<keyword evidence="2" id="KW-1003">Cell membrane</keyword>
<dbReference type="RefSeq" id="WP_074961420.1">
    <property type="nucleotide sequence ID" value="NZ_FOYA01000002.1"/>
</dbReference>
<accession>A0A0M9VK28</accession>
<dbReference type="GO" id="GO:0008233">
    <property type="term" value="F:peptidase activity"/>
    <property type="evidence" value="ECO:0007669"/>
    <property type="project" value="UniProtKB-KW"/>
</dbReference>
<dbReference type="Proteomes" id="UP000037755">
    <property type="component" value="Unassembled WGS sequence"/>
</dbReference>
<dbReference type="STRING" id="1202724.AM493_18245"/>
<dbReference type="AlphaFoldDB" id="A0A0M9VK28"/>
<feature type="transmembrane region" description="Helical" evidence="8">
    <location>
        <begin position="153"/>
        <end position="172"/>
    </location>
</feature>
<dbReference type="Pfam" id="PF09721">
    <property type="entry name" value="Exosortase_EpsH"/>
    <property type="match status" value="1"/>
</dbReference>
<dbReference type="OrthoDB" id="678161at2"/>
<dbReference type="GO" id="GO:0006508">
    <property type="term" value="P:proteolysis"/>
    <property type="evidence" value="ECO:0007669"/>
    <property type="project" value="UniProtKB-KW"/>
</dbReference>
<evidence type="ECO:0000256" key="6">
    <source>
        <dbReference type="ARBA" id="ARBA00022989"/>
    </source>
</evidence>
<dbReference type="NCBIfam" id="TIGR04178">
    <property type="entry name" value="exo_archaeo"/>
    <property type="match status" value="1"/>
</dbReference>
<reference evidence="9 10" key="1">
    <citation type="submission" date="2015-08" db="EMBL/GenBank/DDBJ databases">
        <title>Whole genome sequence of Flavobacterium akiainvivens IK-1T, from decaying Wikstroemia oahuensis, an endemic Hawaiian shrub.</title>
        <authorList>
            <person name="Wan X."/>
            <person name="Hou S."/>
            <person name="Saito J."/>
            <person name="Donachie S."/>
        </authorList>
    </citation>
    <scope>NUCLEOTIDE SEQUENCE [LARGE SCALE GENOMIC DNA]</scope>
    <source>
        <strain evidence="9 10">IK-1</strain>
    </source>
</reference>
<protein>
    <submittedName>
        <fullName evidence="9">Exosortase XrtF</fullName>
    </submittedName>
</protein>
<dbReference type="GO" id="GO:0005886">
    <property type="term" value="C:plasma membrane"/>
    <property type="evidence" value="ECO:0007669"/>
    <property type="project" value="UniProtKB-SubCell"/>
</dbReference>
<organism evidence="9 10">
    <name type="scientific">Flavobacterium akiainvivens</name>
    <dbReference type="NCBI Taxonomy" id="1202724"/>
    <lineage>
        <taxon>Bacteria</taxon>
        <taxon>Pseudomonadati</taxon>
        <taxon>Bacteroidota</taxon>
        <taxon>Flavobacteriia</taxon>
        <taxon>Flavobacteriales</taxon>
        <taxon>Flavobacteriaceae</taxon>
        <taxon>Flavobacterium</taxon>
    </lineage>
</organism>
<dbReference type="NCBIfam" id="TIGR04128">
    <property type="entry name" value="exoso_Fjoh_1448"/>
    <property type="match status" value="1"/>
</dbReference>
<dbReference type="EMBL" id="LIYD01000005">
    <property type="protein sequence ID" value="KOS08412.1"/>
    <property type="molecule type" value="Genomic_DNA"/>
</dbReference>
<evidence type="ECO:0000313" key="9">
    <source>
        <dbReference type="EMBL" id="KOS08412.1"/>
    </source>
</evidence>
<evidence type="ECO:0000256" key="4">
    <source>
        <dbReference type="ARBA" id="ARBA00022692"/>
    </source>
</evidence>
<evidence type="ECO:0000256" key="2">
    <source>
        <dbReference type="ARBA" id="ARBA00022475"/>
    </source>
</evidence>
<name>A0A0M9VK28_9FLAO</name>
<dbReference type="InterPro" id="IPR026323">
    <property type="entry name" value="Exosortase-related_prot_XrtF"/>
</dbReference>
<keyword evidence="7 8" id="KW-0472">Membrane</keyword>
<evidence type="ECO:0000256" key="3">
    <source>
        <dbReference type="ARBA" id="ARBA00022670"/>
    </source>
</evidence>
<proteinExistence type="predicted"/>
<keyword evidence="4 8" id="KW-0812">Transmembrane</keyword>
<keyword evidence="5" id="KW-0378">Hydrolase</keyword>
<keyword evidence="6 8" id="KW-1133">Transmembrane helix</keyword>
<dbReference type="InterPro" id="IPR019127">
    <property type="entry name" value="Exosortase"/>
</dbReference>
<dbReference type="PATRIC" id="fig|1202724.3.peg.3788"/>
<evidence type="ECO:0000256" key="1">
    <source>
        <dbReference type="ARBA" id="ARBA00004651"/>
    </source>
</evidence>